<keyword evidence="1" id="KW-0472">Membrane</keyword>
<sequence length="515" mass="59398">MSHWLYDKVISITKGTDLVSNFYAALFMFSSSNKDNFKNCTLTNFNVDKEIFNKKHILYEFLESYDDIKKKIFLEGNLNVQPYCKHIKENFRFYNIAKENCNSNSCNYFTELQQFKNKINELNDLNTILNKCKYEKISCKYDSNAEDDVPCLQAKGSPFILPILGNDPDDIVNILVNVAIISVPIMAIFLILFKENYEKLCPLNKFIDRIKNFNHYSQFCSTIPELKDILAHYNVELKNIGCALYEGYTYLGAHDDEVRRDFCNYLNLWLDDQKNKHITAKPDVMEEKWELIEILWNKLNDIFEPSHQCKRKVTEKNALEIKKRMDLMVYCVNRNYFKDLCETGINSETNVNKYCSLFNELTDTNYTKFSNENKCIDDTLDPDNYRYNVFEDCDLNNMAVTFPKFNFKTNEFVYDDESRIQSEKCPSTSDLIVGDAGIDVGGADVDVDLPKVDVDLGVADDGPVILDSDPNKIILAAHHASPVQSSIDNGTSKSIYYSGLSLSGVFFTSMVLYKV</sequence>
<dbReference type="InterPro" id="IPR008780">
    <property type="entry name" value="Plasmodium_Vir"/>
</dbReference>
<gene>
    <name evidence="2" type="ORF">PVNG_05800</name>
</gene>
<keyword evidence="1" id="KW-0812">Transmembrane</keyword>
<reference evidence="2 3" key="1">
    <citation type="submission" date="2011-09" db="EMBL/GenBank/DDBJ databases">
        <title>The Genome Sequence of Plasmodium vivax North Korean.</title>
        <authorList>
            <consortium name="The Broad Institute Genome Sequencing Platform"/>
            <consortium name="The Broad Institute Genome Sequencing Center for Infectious Disease"/>
            <person name="Neafsey D."/>
            <person name="Carlton J."/>
            <person name="Barnwell J."/>
            <person name="Collins W."/>
            <person name="Escalante A."/>
            <person name="Mullikin J."/>
            <person name="Saul A."/>
            <person name="Guigo R."/>
            <person name="Camara F."/>
            <person name="Young S.K."/>
            <person name="Zeng Q."/>
            <person name="Gargeya S."/>
            <person name="Fitzgerald M."/>
            <person name="Haas B."/>
            <person name="Abouelleil A."/>
            <person name="Alvarado L."/>
            <person name="Arachchi H.M."/>
            <person name="Berlin A."/>
            <person name="Brown A."/>
            <person name="Chapman S.B."/>
            <person name="Chen Z."/>
            <person name="Dunbar C."/>
            <person name="Freedman E."/>
            <person name="Gearin G."/>
            <person name="Gellesch M."/>
            <person name="Goldberg J."/>
            <person name="Griggs A."/>
            <person name="Gujja S."/>
            <person name="Heiman D."/>
            <person name="Howarth C."/>
            <person name="Larson L."/>
            <person name="Lui A."/>
            <person name="MacDonald P.J.P."/>
            <person name="Montmayeur A."/>
            <person name="Murphy C."/>
            <person name="Neiman D."/>
            <person name="Pearson M."/>
            <person name="Priest M."/>
            <person name="Roberts A."/>
            <person name="Saif S."/>
            <person name="Shea T."/>
            <person name="Shenoy N."/>
            <person name="Sisk P."/>
            <person name="Stolte C."/>
            <person name="Sykes S."/>
            <person name="Wortman J."/>
            <person name="Nusbaum C."/>
            <person name="Birren B."/>
        </authorList>
    </citation>
    <scope>NUCLEOTIDE SEQUENCE [LARGE SCALE GENOMIC DNA]</scope>
    <source>
        <strain evidence="2 3">North Korean</strain>
    </source>
</reference>
<dbReference type="OrthoDB" id="384156at2759"/>
<evidence type="ECO:0000313" key="3">
    <source>
        <dbReference type="Proteomes" id="UP000053239"/>
    </source>
</evidence>
<protein>
    <submittedName>
        <fullName evidence="2">Uncharacterized protein</fullName>
    </submittedName>
</protein>
<dbReference type="AlphaFoldDB" id="A0A0J9TLG7"/>
<dbReference type="Pfam" id="PF05795">
    <property type="entry name" value="Plasmodium_Vir"/>
    <property type="match status" value="1"/>
</dbReference>
<feature type="transmembrane region" description="Helical" evidence="1">
    <location>
        <begin position="171"/>
        <end position="193"/>
    </location>
</feature>
<dbReference type="Proteomes" id="UP000053239">
    <property type="component" value="Unassembled WGS sequence"/>
</dbReference>
<proteinExistence type="predicted"/>
<name>A0A0J9TLG7_PLAVI</name>
<keyword evidence="1" id="KW-1133">Transmembrane helix</keyword>
<accession>A0A0J9TLG7</accession>
<evidence type="ECO:0000313" key="2">
    <source>
        <dbReference type="EMBL" id="KMZ96154.1"/>
    </source>
</evidence>
<dbReference type="EMBL" id="KQ235648">
    <property type="protein sequence ID" value="KMZ96154.1"/>
    <property type="molecule type" value="Genomic_DNA"/>
</dbReference>
<evidence type="ECO:0000256" key="1">
    <source>
        <dbReference type="SAM" id="Phobius"/>
    </source>
</evidence>
<organism evidence="2 3">
    <name type="scientific">Plasmodium vivax North Korean</name>
    <dbReference type="NCBI Taxonomy" id="1035514"/>
    <lineage>
        <taxon>Eukaryota</taxon>
        <taxon>Sar</taxon>
        <taxon>Alveolata</taxon>
        <taxon>Apicomplexa</taxon>
        <taxon>Aconoidasida</taxon>
        <taxon>Haemosporida</taxon>
        <taxon>Plasmodiidae</taxon>
        <taxon>Plasmodium</taxon>
        <taxon>Plasmodium (Plasmodium)</taxon>
    </lineage>
</organism>